<reference evidence="3" key="1">
    <citation type="journal article" date="2011" name="Nature">
        <title>Genome sequence and analysis of the tuber crop potato.</title>
        <authorList>
            <consortium name="The Potato Genome Sequencing Consortium"/>
        </authorList>
    </citation>
    <scope>NUCLEOTIDE SEQUENCE [LARGE SCALE GENOMIC DNA]</scope>
    <source>
        <strain evidence="3">cv. DM1-3 516 R44</strain>
    </source>
</reference>
<organism evidence="2 3">
    <name type="scientific">Solanum tuberosum</name>
    <name type="common">Potato</name>
    <dbReference type="NCBI Taxonomy" id="4113"/>
    <lineage>
        <taxon>Eukaryota</taxon>
        <taxon>Viridiplantae</taxon>
        <taxon>Streptophyta</taxon>
        <taxon>Embryophyta</taxon>
        <taxon>Tracheophyta</taxon>
        <taxon>Spermatophyta</taxon>
        <taxon>Magnoliopsida</taxon>
        <taxon>eudicotyledons</taxon>
        <taxon>Gunneridae</taxon>
        <taxon>Pentapetalae</taxon>
        <taxon>asterids</taxon>
        <taxon>lamiids</taxon>
        <taxon>Solanales</taxon>
        <taxon>Solanaceae</taxon>
        <taxon>Solanoideae</taxon>
        <taxon>Solaneae</taxon>
        <taxon>Solanum</taxon>
    </lineage>
</organism>
<dbReference type="ExpressionAtlas" id="M1CL34">
    <property type="expression patterns" value="baseline and differential"/>
</dbReference>
<dbReference type="Proteomes" id="UP000011115">
    <property type="component" value="Unassembled WGS sequence"/>
</dbReference>
<gene>
    <name evidence="2" type="primary">LOC102586406</name>
</gene>
<keyword evidence="3" id="KW-1185">Reference proteome</keyword>
<sequence length="113" mass="13149">MSHLVVTGRRSASNGQSKWNHRMQRPYVSMRSSCGRLRTTYGELKKDTNRQWQLSLGTLIIDVHMPISCGAQAARKLVSYQVVLLLSITKRVKKFSHRGKKTVQEMHQLRRKW</sequence>
<evidence type="ECO:0000313" key="2">
    <source>
        <dbReference type="EnsemblPlants" id="PGSC0003DMT400069758"/>
    </source>
</evidence>
<proteinExistence type="predicted"/>
<evidence type="ECO:0000313" key="3">
    <source>
        <dbReference type="Proteomes" id="UP000011115"/>
    </source>
</evidence>
<accession>M1CL34</accession>
<dbReference type="HOGENOM" id="CLU_2137969_0_0_1"/>
<feature type="region of interest" description="Disordered" evidence="1">
    <location>
        <begin position="1"/>
        <end position="20"/>
    </location>
</feature>
<reference evidence="2" key="2">
    <citation type="submission" date="2015-06" db="UniProtKB">
        <authorList>
            <consortium name="EnsemblPlants"/>
        </authorList>
    </citation>
    <scope>IDENTIFICATION</scope>
    <source>
        <strain evidence="2">DM1-3 516 R44</strain>
    </source>
</reference>
<dbReference type="EnsemblPlants" id="PGSC0003DMT400069758">
    <property type="protein sequence ID" value="PGSC0003DMT400069758"/>
    <property type="gene ID" value="PGSC0003DMG400027128"/>
</dbReference>
<evidence type="ECO:0000256" key="1">
    <source>
        <dbReference type="SAM" id="MobiDB-lite"/>
    </source>
</evidence>
<dbReference type="Gramene" id="PGSC0003DMT400069758">
    <property type="protein sequence ID" value="PGSC0003DMT400069758"/>
    <property type="gene ID" value="PGSC0003DMG400027128"/>
</dbReference>
<name>M1CL34_SOLTU</name>
<dbReference type="OrthoDB" id="1924189at2759"/>
<protein>
    <submittedName>
        <fullName evidence="2">Binding protein</fullName>
    </submittedName>
</protein>
<dbReference type="AlphaFoldDB" id="M1CL34"/>